<dbReference type="EMBL" id="RFFG01000003">
    <property type="protein sequence ID" value="RMI47477.1"/>
    <property type="molecule type" value="Genomic_DNA"/>
</dbReference>
<dbReference type="Proteomes" id="UP000282674">
    <property type="component" value="Unassembled WGS sequence"/>
</dbReference>
<feature type="compositionally biased region" description="Basic and acidic residues" evidence="1">
    <location>
        <begin position="100"/>
        <end position="116"/>
    </location>
</feature>
<gene>
    <name evidence="2" type="ORF">EBO15_02955</name>
</gene>
<dbReference type="AlphaFoldDB" id="A0A3M2MD23"/>
<reference evidence="2 3" key="1">
    <citation type="submission" date="2018-10" db="EMBL/GenBank/DDBJ databases">
        <title>Isolation from soil.</title>
        <authorList>
            <person name="Hu J."/>
        </authorList>
    </citation>
    <scope>NUCLEOTIDE SEQUENCE [LARGE SCALE GENOMIC DNA]</scope>
    <source>
        <strain evidence="2 3">NEAU-Ht49</strain>
    </source>
</reference>
<evidence type="ECO:0000313" key="3">
    <source>
        <dbReference type="Proteomes" id="UP000282674"/>
    </source>
</evidence>
<protein>
    <submittedName>
        <fullName evidence="2">Uncharacterized protein</fullName>
    </submittedName>
</protein>
<sequence>MAQWDREKILRAAIELEDALGGGGSGGMADLENRAHLTAGQIGDWDAGRNLAKTTDMARQGLAHAYADLIDEYRSVVEALRRTASNYGDAESDTLTAARGVDKSERPRREESRFAE</sequence>
<feature type="region of interest" description="Disordered" evidence="1">
    <location>
        <begin position="88"/>
        <end position="116"/>
    </location>
</feature>
<accession>A0A3M2MD23</accession>
<keyword evidence="3" id="KW-1185">Reference proteome</keyword>
<dbReference type="RefSeq" id="WP_147481359.1">
    <property type="nucleotide sequence ID" value="NZ_JBHSKC010000002.1"/>
</dbReference>
<comment type="caution">
    <text evidence="2">The sequence shown here is derived from an EMBL/GenBank/DDBJ whole genome shotgun (WGS) entry which is preliminary data.</text>
</comment>
<organism evidence="2 3">
    <name type="scientific">Actinomadura harenae</name>
    <dbReference type="NCBI Taxonomy" id="2483351"/>
    <lineage>
        <taxon>Bacteria</taxon>
        <taxon>Bacillati</taxon>
        <taxon>Actinomycetota</taxon>
        <taxon>Actinomycetes</taxon>
        <taxon>Streptosporangiales</taxon>
        <taxon>Thermomonosporaceae</taxon>
        <taxon>Actinomadura</taxon>
    </lineage>
</organism>
<proteinExistence type="predicted"/>
<evidence type="ECO:0000313" key="2">
    <source>
        <dbReference type="EMBL" id="RMI47477.1"/>
    </source>
</evidence>
<evidence type="ECO:0000256" key="1">
    <source>
        <dbReference type="SAM" id="MobiDB-lite"/>
    </source>
</evidence>
<name>A0A3M2MD23_9ACTN</name>